<name>A0A4Y7PJK3_9AGAM</name>
<protein>
    <recommendedName>
        <fullName evidence="3">RlpA-like protein double-psi beta-barrel domain-containing protein</fullName>
    </recommendedName>
</protein>
<dbReference type="STRING" id="50990.A0A4Y7PJK3"/>
<proteinExistence type="predicted"/>
<evidence type="ECO:0000256" key="1">
    <source>
        <dbReference type="ARBA" id="ARBA00022729"/>
    </source>
</evidence>
<dbReference type="EMBL" id="ML170271">
    <property type="protein sequence ID" value="TDL15557.1"/>
    <property type="molecule type" value="Genomic_DNA"/>
</dbReference>
<dbReference type="CDD" id="cd22191">
    <property type="entry name" value="DPBB_RlpA_EXP_N-like"/>
    <property type="match status" value="1"/>
</dbReference>
<feature type="chain" id="PRO_5021419319" description="RlpA-like protein double-psi beta-barrel domain-containing protein" evidence="2">
    <location>
        <begin position="17"/>
        <end position="163"/>
    </location>
</feature>
<accession>A0A4Y7PJK3</accession>
<feature type="domain" description="RlpA-like protein double-psi beta-barrel" evidence="3">
    <location>
        <begin position="64"/>
        <end position="159"/>
    </location>
</feature>
<gene>
    <name evidence="4" type="ORF">BD410DRAFT_104772</name>
</gene>
<reference evidence="4 5" key="1">
    <citation type="submission" date="2018-06" db="EMBL/GenBank/DDBJ databases">
        <title>A transcriptomic atlas of mushroom development highlights an independent origin of complex multicellularity.</title>
        <authorList>
            <consortium name="DOE Joint Genome Institute"/>
            <person name="Krizsan K."/>
            <person name="Almasi E."/>
            <person name="Merenyi Z."/>
            <person name="Sahu N."/>
            <person name="Viragh M."/>
            <person name="Koszo T."/>
            <person name="Mondo S."/>
            <person name="Kiss B."/>
            <person name="Balint B."/>
            <person name="Kues U."/>
            <person name="Barry K."/>
            <person name="Hegedus J.C."/>
            <person name="Henrissat B."/>
            <person name="Johnson J."/>
            <person name="Lipzen A."/>
            <person name="Ohm R."/>
            <person name="Nagy I."/>
            <person name="Pangilinan J."/>
            <person name="Yan J."/>
            <person name="Xiong Y."/>
            <person name="Grigoriev I.V."/>
            <person name="Hibbett D.S."/>
            <person name="Nagy L.G."/>
        </authorList>
    </citation>
    <scope>NUCLEOTIDE SEQUENCE [LARGE SCALE GENOMIC DNA]</scope>
    <source>
        <strain evidence="4 5">SZMC22713</strain>
    </source>
</reference>
<dbReference type="Gene3D" id="2.40.40.10">
    <property type="entry name" value="RlpA-like domain"/>
    <property type="match status" value="1"/>
</dbReference>
<dbReference type="InterPro" id="IPR051477">
    <property type="entry name" value="Expansin_CellWall"/>
</dbReference>
<dbReference type="Proteomes" id="UP000294933">
    <property type="component" value="Unassembled WGS sequence"/>
</dbReference>
<evidence type="ECO:0000259" key="3">
    <source>
        <dbReference type="Pfam" id="PF03330"/>
    </source>
</evidence>
<dbReference type="OrthoDB" id="623670at2759"/>
<keyword evidence="5" id="KW-1185">Reference proteome</keyword>
<dbReference type="Pfam" id="PF03330">
    <property type="entry name" value="DPBB_1"/>
    <property type="match status" value="1"/>
</dbReference>
<evidence type="ECO:0000313" key="4">
    <source>
        <dbReference type="EMBL" id="TDL15557.1"/>
    </source>
</evidence>
<dbReference type="PANTHER" id="PTHR31836">
    <property type="match status" value="1"/>
</dbReference>
<feature type="signal peptide" evidence="2">
    <location>
        <begin position="1"/>
        <end position="16"/>
    </location>
</feature>
<dbReference type="AlphaFoldDB" id="A0A4Y7PJK3"/>
<dbReference type="SUPFAM" id="SSF50685">
    <property type="entry name" value="Barwin-like endoglucanases"/>
    <property type="match status" value="1"/>
</dbReference>
<dbReference type="PANTHER" id="PTHR31836:SF28">
    <property type="entry name" value="SRCR DOMAIN-CONTAINING PROTEIN-RELATED"/>
    <property type="match status" value="1"/>
</dbReference>
<evidence type="ECO:0000256" key="2">
    <source>
        <dbReference type="SAM" id="SignalP"/>
    </source>
</evidence>
<keyword evidence="1 2" id="KW-0732">Signal</keyword>
<organism evidence="4 5">
    <name type="scientific">Rickenella mellea</name>
    <dbReference type="NCBI Taxonomy" id="50990"/>
    <lineage>
        <taxon>Eukaryota</taxon>
        <taxon>Fungi</taxon>
        <taxon>Dikarya</taxon>
        <taxon>Basidiomycota</taxon>
        <taxon>Agaricomycotina</taxon>
        <taxon>Agaricomycetes</taxon>
        <taxon>Hymenochaetales</taxon>
        <taxon>Rickenellaceae</taxon>
        <taxon>Rickenella</taxon>
    </lineage>
</organism>
<evidence type="ECO:0000313" key="5">
    <source>
        <dbReference type="Proteomes" id="UP000294933"/>
    </source>
</evidence>
<dbReference type="InterPro" id="IPR009009">
    <property type="entry name" value="RlpA-like_DPBB"/>
</dbReference>
<dbReference type="InterPro" id="IPR036908">
    <property type="entry name" value="RlpA-like_sf"/>
</dbReference>
<sequence length="163" mass="17014">MHLSLALLPLAASTFAQSISTGFPASGESAPVNQPLSFRIANPDTPDASADLGIASTSGDITGGFATFFKQDGIGACGTRFSDNDLIGAMSSQRFQAKPDGTSALCGKQVVITNTKNNKQVTVAIQDECPNCSNRDSIGLTRGAFQMIAELSDGEVPISWHFI</sequence>
<dbReference type="VEuPathDB" id="FungiDB:BD410DRAFT_104772"/>